<evidence type="ECO:0000313" key="5">
    <source>
        <dbReference type="Proteomes" id="UP000814176"/>
    </source>
</evidence>
<evidence type="ECO:0000259" key="3">
    <source>
        <dbReference type="PROSITE" id="PS50158"/>
    </source>
</evidence>
<dbReference type="InterPro" id="IPR001878">
    <property type="entry name" value="Znf_CCHC"/>
</dbReference>
<keyword evidence="2" id="KW-0862">Zinc</keyword>
<dbReference type="Gene3D" id="4.10.60.10">
    <property type="entry name" value="Zinc finger, CCHC-type"/>
    <property type="match status" value="1"/>
</dbReference>
<dbReference type="Proteomes" id="UP000814176">
    <property type="component" value="Unassembled WGS sequence"/>
</dbReference>
<keyword evidence="5" id="KW-1185">Reference proteome</keyword>
<protein>
    <recommendedName>
        <fullName evidence="3">CCHC-type domain-containing protein</fullName>
    </recommendedName>
</protein>
<evidence type="ECO:0000256" key="2">
    <source>
        <dbReference type="PROSITE-ProRule" id="PRU00047"/>
    </source>
</evidence>
<sequence length="178" mass="18995">MDTDFIGVDSTREQPDTAAPTCTFPRIPRIPKRCLIVCPATVRWLARSPRASRALGGWVSEPPHWPTVYGSAPRCGCALAARRTSEAPGRGCPRASVGGAARSLTYAIFFSPHPRSKTLRAGLPAAPLSPFIHRLWAHFVATSLNFSTIIMAGARGCFNCGGIGHQAANCPKAGTPTW</sequence>
<dbReference type="PROSITE" id="PS50158">
    <property type="entry name" value="ZF_CCHC"/>
    <property type="match status" value="1"/>
</dbReference>
<accession>A0ABQ8K7N2</accession>
<dbReference type="RefSeq" id="XP_047775828.1">
    <property type="nucleotide sequence ID" value="XM_047917308.1"/>
</dbReference>
<keyword evidence="2" id="KW-0863">Zinc-finger</keyword>
<keyword evidence="1" id="KW-0507">mRNA processing</keyword>
<dbReference type="SUPFAM" id="SSF57756">
    <property type="entry name" value="Retrovirus zinc finger-like domains"/>
    <property type="match status" value="1"/>
</dbReference>
<keyword evidence="2" id="KW-0479">Metal-binding</keyword>
<reference evidence="4 5" key="1">
    <citation type="journal article" date="2021" name="Environ. Microbiol.">
        <title>Gene family expansions and transcriptome signatures uncover fungal adaptations to wood decay.</title>
        <authorList>
            <person name="Hage H."/>
            <person name="Miyauchi S."/>
            <person name="Viragh M."/>
            <person name="Drula E."/>
            <person name="Min B."/>
            <person name="Chaduli D."/>
            <person name="Navarro D."/>
            <person name="Favel A."/>
            <person name="Norest M."/>
            <person name="Lesage-Meessen L."/>
            <person name="Balint B."/>
            <person name="Merenyi Z."/>
            <person name="de Eugenio L."/>
            <person name="Morin E."/>
            <person name="Martinez A.T."/>
            <person name="Baldrian P."/>
            <person name="Stursova M."/>
            <person name="Martinez M.J."/>
            <person name="Novotny C."/>
            <person name="Magnuson J.K."/>
            <person name="Spatafora J.W."/>
            <person name="Maurice S."/>
            <person name="Pangilinan J."/>
            <person name="Andreopoulos W."/>
            <person name="LaButti K."/>
            <person name="Hundley H."/>
            <person name="Na H."/>
            <person name="Kuo A."/>
            <person name="Barry K."/>
            <person name="Lipzen A."/>
            <person name="Henrissat B."/>
            <person name="Riley R."/>
            <person name="Ahrendt S."/>
            <person name="Nagy L.G."/>
            <person name="Grigoriev I.V."/>
            <person name="Martin F."/>
            <person name="Rosso M.N."/>
        </authorList>
    </citation>
    <scope>NUCLEOTIDE SEQUENCE [LARGE SCALE GENOMIC DNA]</scope>
    <source>
        <strain evidence="4 5">CIRM-BRFM 1785</strain>
    </source>
</reference>
<name>A0ABQ8K7N2_9APHY</name>
<proteinExistence type="predicted"/>
<dbReference type="EMBL" id="JADCUA010000020">
    <property type="protein sequence ID" value="KAH9833062.1"/>
    <property type="molecule type" value="Genomic_DNA"/>
</dbReference>
<dbReference type="InterPro" id="IPR036875">
    <property type="entry name" value="Znf_CCHC_sf"/>
</dbReference>
<feature type="domain" description="CCHC-type" evidence="3">
    <location>
        <begin position="157"/>
        <end position="172"/>
    </location>
</feature>
<dbReference type="SMART" id="SM00343">
    <property type="entry name" value="ZnF_C2HC"/>
    <property type="match status" value="1"/>
</dbReference>
<evidence type="ECO:0000313" key="4">
    <source>
        <dbReference type="EMBL" id="KAH9833062.1"/>
    </source>
</evidence>
<evidence type="ECO:0000256" key="1">
    <source>
        <dbReference type="ARBA" id="ARBA00022664"/>
    </source>
</evidence>
<gene>
    <name evidence="4" type="ORF">C8Q71DRAFT_251770</name>
</gene>
<comment type="caution">
    <text evidence="4">The sequence shown here is derived from an EMBL/GenBank/DDBJ whole genome shotgun (WGS) entry which is preliminary data.</text>
</comment>
<organism evidence="4 5">
    <name type="scientific">Rhodofomes roseus</name>
    <dbReference type="NCBI Taxonomy" id="34475"/>
    <lineage>
        <taxon>Eukaryota</taxon>
        <taxon>Fungi</taxon>
        <taxon>Dikarya</taxon>
        <taxon>Basidiomycota</taxon>
        <taxon>Agaricomycotina</taxon>
        <taxon>Agaricomycetes</taxon>
        <taxon>Polyporales</taxon>
        <taxon>Rhodofomes</taxon>
    </lineage>
</organism>
<dbReference type="GeneID" id="71998040"/>
<dbReference type="Pfam" id="PF00098">
    <property type="entry name" value="zf-CCHC"/>
    <property type="match status" value="1"/>
</dbReference>